<protein>
    <submittedName>
        <fullName evidence="1">Uncharacterized protein</fullName>
    </submittedName>
</protein>
<dbReference type="AlphaFoldDB" id="A0A800MVC2"/>
<reference evidence="1 2" key="1">
    <citation type="journal article" date="2020" name="G3 (Bethesda)">
        <title>Whole Genome Sequencing and Comparative Genomics of Two Nematicidal Bacillus Strains Reveals a Wide Range of Possible Virulence Factors.</title>
        <authorList>
            <person name="Susic N."/>
            <person name="Janezic S."/>
            <person name="Rupnik M."/>
            <person name="Geric Stare B."/>
        </authorList>
    </citation>
    <scope>NUCLEOTIDE SEQUENCE [LARGE SCALE GENOMIC DNA]</scope>
    <source>
        <strain evidence="1 2">I-1582</strain>
    </source>
</reference>
<gene>
    <name evidence="1" type="ORF">KIS1582_3219</name>
</gene>
<evidence type="ECO:0000313" key="1">
    <source>
        <dbReference type="EMBL" id="KAF0822975.1"/>
    </source>
</evidence>
<accession>A0A800MVC2</accession>
<comment type="caution">
    <text evidence="1">The sequence shown here is derived from an EMBL/GenBank/DDBJ whole genome shotgun (WGS) entry which is preliminary data.</text>
</comment>
<dbReference type="Proteomes" id="UP000465778">
    <property type="component" value="Unassembled WGS sequence"/>
</dbReference>
<evidence type="ECO:0000313" key="2">
    <source>
        <dbReference type="Proteomes" id="UP000465778"/>
    </source>
</evidence>
<organism evidence="1 2">
    <name type="scientific">Cytobacillus firmus</name>
    <name type="common">Bacillus firmus</name>
    <dbReference type="NCBI Taxonomy" id="1399"/>
    <lineage>
        <taxon>Bacteria</taxon>
        <taxon>Bacillati</taxon>
        <taxon>Bacillota</taxon>
        <taxon>Bacilli</taxon>
        <taxon>Bacillales</taxon>
        <taxon>Bacillaceae</taxon>
        <taxon>Cytobacillus</taxon>
    </lineage>
</organism>
<dbReference type="EMBL" id="VDEM01000041">
    <property type="protein sequence ID" value="KAF0822975.1"/>
    <property type="molecule type" value="Genomic_DNA"/>
</dbReference>
<name>A0A800MVC2_CYTFI</name>
<proteinExistence type="predicted"/>
<sequence>MGLVSNDFGDKPNLNESFLRKNSINQITTGSSSIHAI</sequence>